<reference evidence="1 2" key="1">
    <citation type="journal article" date="2019" name="Sci. Rep.">
        <title>Orb-weaving spider Araneus ventricosus genome elucidates the spidroin gene catalogue.</title>
        <authorList>
            <person name="Kono N."/>
            <person name="Nakamura H."/>
            <person name="Ohtoshi R."/>
            <person name="Moran D.A.P."/>
            <person name="Shinohara A."/>
            <person name="Yoshida Y."/>
            <person name="Fujiwara M."/>
            <person name="Mori M."/>
            <person name="Tomita M."/>
            <person name="Arakawa K."/>
        </authorList>
    </citation>
    <scope>NUCLEOTIDE SEQUENCE [LARGE SCALE GENOMIC DNA]</scope>
</reference>
<organism evidence="1 2">
    <name type="scientific">Araneus ventricosus</name>
    <name type="common">Orbweaver spider</name>
    <name type="synonym">Epeira ventricosa</name>
    <dbReference type="NCBI Taxonomy" id="182803"/>
    <lineage>
        <taxon>Eukaryota</taxon>
        <taxon>Metazoa</taxon>
        <taxon>Ecdysozoa</taxon>
        <taxon>Arthropoda</taxon>
        <taxon>Chelicerata</taxon>
        <taxon>Arachnida</taxon>
        <taxon>Araneae</taxon>
        <taxon>Araneomorphae</taxon>
        <taxon>Entelegynae</taxon>
        <taxon>Araneoidea</taxon>
        <taxon>Araneidae</taxon>
        <taxon>Araneus</taxon>
    </lineage>
</organism>
<keyword evidence="2" id="KW-1185">Reference proteome</keyword>
<comment type="caution">
    <text evidence="1">The sequence shown here is derived from an EMBL/GenBank/DDBJ whole genome shotgun (WGS) entry which is preliminary data.</text>
</comment>
<name>A0A4Y2FUG4_ARAVE</name>
<proteinExistence type="predicted"/>
<dbReference type="Proteomes" id="UP000499080">
    <property type="component" value="Unassembled WGS sequence"/>
</dbReference>
<accession>A0A4Y2FUG4</accession>
<gene>
    <name evidence="1" type="ORF">AVEN_218172_1</name>
</gene>
<evidence type="ECO:0000313" key="2">
    <source>
        <dbReference type="Proteomes" id="UP000499080"/>
    </source>
</evidence>
<protein>
    <submittedName>
        <fullName evidence="1">Uncharacterized protein</fullName>
    </submittedName>
</protein>
<sequence length="70" mass="7143">MEGGGLPPGGYPSWRLSTPETLTAACENNQVVWGAAMGCGGAYTACMENRATGGGFVEGLLLVAKTTLSY</sequence>
<dbReference type="AlphaFoldDB" id="A0A4Y2FUG4"/>
<dbReference type="EMBL" id="BGPR01001052">
    <property type="protein sequence ID" value="GBM44028.1"/>
    <property type="molecule type" value="Genomic_DNA"/>
</dbReference>
<evidence type="ECO:0000313" key="1">
    <source>
        <dbReference type="EMBL" id="GBM44028.1"/>
    </source>
</evidence>